<sequence>MQAIIYIRVSTEGQAADGVSLEVQEAKARAWYELNDYPIKAVHIDAGISGKRADNRLALQDALSECTDGDALIVYSLSRKEQEEIDRIFDHIAELANKTPERLQRTQDYLQQRKDHGRNDKRGKTGRFESETES</sequence>
<organism evidence="8">
    <name type="scientific">Candidatus Kentrum sp. TUN</name>
    <dbReference type="NCBI Taxonomy" id="2126343"/>
    <lineage>
        <taxon>Bacteria</taxon>
        <taxon>Pseudomonadati</taxon>
        <taxon>Pseudomonadota</taxon>
        <taxon>Gammaproteobacteria</taxon>
        <taxon>Candidatus Kentrum</taxon>
    </lineage>
</organism>
<keyword evidence="3" id="KW-0233">DNA recombination</keyword>
<gene>
    <name evidence="8" type="ORF">BECKTUN1418D_GA0071000_10202</name>
</gene>
<dbReference type="GO" id="GO:0003677">
    <property type="term" value="F:DNA binding"/>
    <property type="evidence" value="ECO:0007669"/>
    <property type="project" value="UniProtKB-KW"/>
</dbReference>
<dbReference type="PANTHER" id="PTHR30461:SF23">
    <property type="entry name" value="DNA RECOMBINASE-RELATED"/>
    <property type="match status" value="1"/>
</dbReference>
<evidence type="ECO:0000256" key="6">
    <source>
        <dbReference type="SAM" id="MobiDB-lite"/>
    </source>
</evidence>
<dbReference type="InterPro" id="IPR006118">
    <property type="entry name" value="Recombinase_CS"/>
</dbReference>
<dbReference type="GO" id="GO:0015074">
    <property type="term" value="P:DNA integration"/>
    <property type="evidence" value="ECO:0007669"/>
    <property type="project" value="UniProtKB-KW"/>
</dbReference>
<dbReference type="PANTHER" id="PTHR30461">
    <property type="entry name" value="DNA-INVERTASE FROM LAMBDOID PROPHAGE"/>
    <property type="match status" value="1"/>
</dbReference>
<feature type="domain" description="Resolvase/invertase-type recombinase catalytic" evidence="7">
    <location>
        <begin position="2"/>
        <end position="79"/>
    </location>
</feature>
<reference evidence="8" key="1">
    <citation type="submission" date="2019-02" db="EMBL/GenBank/DDBJ databases">
        <authorList>
            <person name="Gruber-Vodicka R. H."/>
            <person name="Seah K. B. B."/>
        </authorList>
    </citation>
    <scope>NUCLEOTIDE SEQUENCE</scope>
    <source>
        <strain evidence="8">BECK_BY1</strain>
    </source>
</reference>
<keyword evidence="2" id="KW-0238">DNA-binding</keyword>
<dbReference type="SMART" id="SM00857">
    <property type="entry name" value="Resolvase"/>
    <property type="match status" value="1"/>
</dbReference>
<dbReference type="SUPFAM" id="SSF53041">
    <property type="entry name" value="Resolvase-like"/>
    <property type="match status" value="1"/>
</dbReference>
<evidence type="ECO:0000256" key="2">
    <source>
        <dbReference type="ARBA" id="ARBA00023125"/>
    </source>
</evidence>
<evidence type="ECO:0000259" key="7">
    <source>
        <dbReference type="PROSITE" id="PS51736"/>
    </source>
</evidence>
<keyword evidence="1" id="KW-0229">DNA integration</keyword>
<dbReference type="CDD" id="cd00338">
    <property type="entry name" value="Ser_Recombinase"/>
    <property type="match status" value="1"/>
</dbReference>
<dbReference type="PROSITE" id="PS51736">
    <property type="entry name" value="RECOMBINASES_3"/>
    <property type="match status" value="1"/>
</dbReference>
<name>A0A450ZK71_9GAMM</name>
<evidence type="ECO:0000256" key="3">
    <source>
        <dbReference type="ARBA" id="ARBA00023172"/>
    </source>
</evidence>
<protein>
    <submittedName>
        <fullName evidence="8">Resolvase, N terminal domain</fullName>
    </submittedName>
</protein>
<dbReference type="Pfam" id="PF00239">
    <property type="entry name" value="Resolvase"/>
    <property type="match status" value="1"/>
</dbReference>
<evidence type="ECO:0000313" key="8">
    <source>
        <dbReference type="EMBL" id="VFK54157.1"/>
    </source>
</evidence>
<feature type="region of interest" description="Disordered" evidence="6">
    <location>
        <begin position="100"/>
        <end position="134"/>
    </location>
</feature>
<dbReference type="GO" id="GO:0000150">
    <property type="term" value="F:DNA strand exchange activity"/>
    <property type="evidence" value="ECO:0007669"/>
    <property type="project" value="InterPro"/>
</dbReference>
<dbReference type="AlphaFoldDB" id="A0A450ZK71"/>
<dbReference type="InterPro" id="IPR036162">
    <property type="entry name" value="Resolvase-like_N_sf"/>
</dbReference>
<accession>A0A450ZK71</accession>
<dbReference type="PROSITE" id="PS00397">
    <property type="entry name" value="RECOMBINASES_1"/>
    <property type="match status" value="1"/>
</dbReference>
<proteinExistence type="predicted"/>
<dbReference type="InterPro" id="IPR050639">
    <property type="entry name" value="SSR_resolvase"/>
</dbReference>
<feature type="active site" description="O-(5'-phospho-DNA)-serine intermediate" evidence="4 5">
    <location>
        <position position="10"/>
    </location>
</feature>
<dbReference type="EMBL" id="CAADFX010000020">
    <property type="protein sequence ID" value="VFK54157.1"/>
    <property type="molecule type" value="Genomic_DNA"/>
</dbReference>
<dbReference type="InterPro" id="IPR006119">
    <property type="entry name" value="Resolv_N"/>
</dbReference>
<evidence type="ECO:0000256" key="5">
    <source>
        <dbReference type="PROSITE-ProRule" id="PRU10137"/>
    </source>
</evidence>
<dbReference type="Gene3D" id="3.40.50.1390">
    <property type="entry name" value="Resolvase, N-terminal catalytic domain"/>
    <property type="match status" value="1"/>
</dbReference>
<evidence type="ECO:0000256" key="4">
    <source>
        <dbReference type="PIRSR" id="PIRSR606118-50"/>
    </source>
</evidence>
<evidence type="ECO:0000256" key="1">
    <source>
        <dbReference type="ARBA" id="ARBA00022908"/>
    </source>
</evidence>